<dbReference type="EC" id="2.3.1.-" evidence="6"/>
<dbReference type="GO" id="GO:0016407">
    <property type="term" value="F:acetyltransferase activity"/>
    <property type="evidence" value="ECO:0007669"/>
    <property type="project" value="TreeGrafter"/>
</dbReference>
<dbReference type="SUPFAM" id="SSF47005">
    <property type="entry name" value="Peripheral subunit-binding domain of 2-oxo acid dehydrogenase complex"/>
    <property type="match status" value="1"/>
</dbReference>
<feature type="domain" description="Lipoyl-binding" evidence="7">
    <location>
        <begin position="107"/>
        <end position="182"/>
    </location>
</feature>
<feature type="domain" description="Lipoyl-binding" evidence="7">
    <location>
        <begin position="3"/>
        <end position="78"/>
    </location>
</feature>
<accession>A0A0R2AIU0</accession>
<comment type="cofactor">
    <cofactor evidence="1 6">
        <name>(R)-lipoate</name>
        <dbReference type="ChEBI" id="CHEBI:83088"/>
    </cofactor>
</comment>
<dbReference type="AlphaFoldDB" id="A0A0R2AIU0"/>
<evidence type="ECO:0000259" key="7">
    <source>
        <dbReference type="PROSITE" id="PS50968"/>
    </source>
</evidence>
<evidence type="ECO:0000256" key="5">
    <source>
        <dbReference type="ARBA" id="ARBA00023315"/>
    </source>
</evidence>
<dbReference type="PROSITE" id="PS50968">
    <property type="entry name" value="BIOTINYL_LIPOYL"/>
    <property type="match status" value="2"/>
</dbReference>
<protein>
    <recommendedName>
        <fullName evidence="6">Dihydrolipoamide acetyltransferase component of pyruvate dehydrogenase complex</fullName>
        <ecNumber evidence="6">2.3.1.-</ecNumber>
    </recommendedName>
</protein>
<evidence type="ECO:0000256" key="4">
    <source>
        <dbReference type="ARBA" id="ARBA00022823"/>
    </source>
</evidence>
<dbReference type="InterPro" id="IPR036625">
    <property type="entry name" value="E3-bd_dom_sf"/>
</dbReference>
<dbReference type="InterPro" id="IPR003016">
    <property type="entry name" value="2-oxoA_DH_lipoyl-BS"/>
</dbReference>
<keyword evidence="5 6" id="KW-0012">Acyltransferase</keyword>
<dbReference type="PANTHER" id="PTHR43178">
    <property type="entry name" value="DIHYDROLIPOAMIDE ACETYLTRANSFERASE COMPONENT OF PYRUVATE DEHYDROGENASE COMPLEX"/>
    <property type="match status" value="1"/>
</dbReference>
<dbReference type="CDD" id="cd06849">
    <property type="entry name" value="lipoyl_domain"/>
    <property type="match status" value="2"/>
</dbReference>
<dbReference type="GO" id="GO:0005737">
    <property type="term" value="C:cytoplasm"/>
    <property type="evidence" value="ECO:0007669"/>
    <property type="project" value="TreeGrafter"/>
</dbReference>
<dbReference type="RefSeq" id="WP_082618705.1">
    <property type="nucleotide sequence ID" value="NZ_AYYP01000057.1"/>
</dbReference>
<dbReference type="PROSITE" id="PS51826">
    <property type="entry name" value="PSBD"/>
    <property type="match status" value="1"/>
</dbReference>
<dbReference type="OrthoDB" id="9805770at2"/>
<keyword evidence="3 6" id="KW-0808">Transferase</keyword>
<evidence type="ECO:0000259" key="8">
    <source>
        <dbReference type="PROSITE" id="PS51826"/>
    </source>
</evidence>
<dbReference type="PATRIC" id="fig|1423718.3.peg.221"/>
<dbReference type="Pfam" id="PF02817">
    <property type="entry name" value="E3_binding"/>
    <property type="match status" value="1"/>
</dbReference>
<dbReference type="InterPro" id="IPR023213">
    <property type="entry name" value="CAT-like_dom_sf"/>
</dbReference>
<dbReference type="Gene3D" id="2.40.50.100">
    <property type="match status" value="2"/>
</dbReference>
<evidence type="ECO:0000313" key="9">
    <source>
        <dbReference type="EMBL" id="KRM63750.1"/>
    </source>
</evidence>
<keyword evidence="10" id="KW-1185">Reference proteome</keyword>
<reference evidence="9 10" key="1">
    <citation type="journal article" date="2015" name="Genome Announc.">
        <title>Expanding the biotechnology potential of lactobacilli through comparative genomics of 213 strains and associated genera.</title>
        <authorList>
            <person name="Sun Z."/>
            <person name="Harris H.M."/>
            <person name="McCann A."/>
            <person name="Guo C."/>
            <person name="Argimon S."/>
            <person name="Zhang W."/>
            <person name="Yang X."/>
            <person name="Jeffery I.B."/>
            <person name="Cooney J.C."/>
            <person name="Kagawa T.F."/>
            <person name="Liu W."/>
            <person name="Song Y."/>
            <person name="Salvetti E."/>
            <person name="Wrobel A."/>
            <person name="Rasinkangas P."/>
            <person name="Parkhill J."/>
            <person name="Rea M.C."/>
            <person name="O'Sullivan O."/>
            <person name="Ritari J."/>
            <person name="Douillard F.P."/>
            <person name="Paul Ross R."/>
            <person name="Yang R."/>
            <person name="Briner A.E."/>
            <person name="Felis G.E."/>
            <person name="de Vos W.M."/>
            <person name="Barrangou R."/>
            <person name="Klaenhammer T.R."/>
            <person name="Caufield P.W."/>
            <person name="Cui Y."/>
            <person name="Zhang H."/>
            <person name="O'Toole P.W."/>
        </authorList>
    </citation>
    <scope>NUCLEOTIDE SEQUENCE [LARGE SCALE GENOMIC DNA]</scope>
    <source>
        <strain evidence="9 10">DSM 20509</strain>
    </source>
</reference>
<dbReference type="Gene3D" id="4.10.320.10">
    <property type="entry name" value="E3-binding domain"/>
    <property type="match status" value="1"/>
</dbReference>
<evidence type="ECO:0000256" key="2">
    <source>
        <dbReference type="ARBA" id="ARBA00007317"/>
    </source>
</evidence>
<dbReference type="InterPro" id="IPR050743">
    <property type="entry name" value="2-oxoacid_DH_E2_comp"/>
</dbReference>
<keyword evidence="4 6" id="KW-0450">Lipoyl</keyword>
<dbReference type="Pfam" id="PF00198">
    <property type="entry name" value="2-oxoacid_dh"/>
    <property type="match status" value="1"/>
</dbReference>
<comment type="caution">
    <text evidence="9">The sequence shown here is derived from an EMBL/GenBank/DDBJ whole genome shotgun (WGS) entry which is preliminary data.</text>
</comment>
<dbReference type="SUPFAM" id="SSF52777">
    <property type="entry name" value="CoA-dependent acyltransferases"/>
    <property type="match status" value="1"/>
</dbReference>
<dbReference type="Gene3D" id="3.30.559.10">
    <property type="entry name" value="Chloramphenicol acetyltransferase-like domain"/>
    <property type="match status" value="1"/>
</dbReference>
<evidence type="ECO:0000256" key="1">
    <source>
        <dbReference type="ARBA" id="ARBA00001938"/>
    </source>
</evidence>
<dbReference type="Pfam" id="PF00364">
    <property type="entry name" value="Biotin_lipoyl"/>
    <property type="match status" value="2"/>
</dbReference>
<dbReference type="PROSITE" id="PS00189">
    <property type="entry name" value="LIPOYL"/>
    <property type="match status" value="2"/>
</dbReference>
<dbReference type="PANTHER" id="PTHR43178:SF5">
    <property type="entry name" value="LIPOAMIDE ACYLTRANSFERASE COMPONENT OF BRANCHED-CHAIN ALPHA-KETO ACID DEHYDROGENASE COMPLEX, MITOCHONDRIAL"/>
    <property type="match status" value="1"/>
</dbReference>
<dbReference type="InterPro" id="IPR001078">
    <property type="entry name" value="2-oxoacid_DH_actylTfrase"/>
</dbReference>
<dbReference type="InterPro" id="IPR011053">
    <property type="entry name" value="Single_hybrid_motif"/>
</dbReference>
<feature type="domain" description="Peripheral subunit-binding (PSBD)" evidence="8">
    <location>
        <begin position="224"/>
        <end position="261"/>
    </location>
</feature>
<evidence type="ECO:0000256" key="3">
    <source>
        <dbReference type="ARBA" id="ARBA00022679"/>
    </source>
</evidence>
<name>A0A0R2AIU0_9LACO</name>
<organism evidence="9 10">
    <name type="scientific">Ligilactobacillus agilis DSM 20509</name>
    <dbReference type="NCBI Taxonomy" id="1423718"/>
    <lineage>
        <taxon>Bacteria</taxon>
        <taxon>Bacillati</taxon>
        <taxon>Bacillota</taxon>
        <taxon>Bacilli</taxon>
        <taxon>Lactobacillales</taxon>
        <taxon>Lactobacillaceae</taxon>
        <taxon>Ligilactobacillus</taxon>
    </lineage>
</organism>
<dbReference type="Proteomes" id="UP000051008">
    <property type="component" value="Unassembled WGS sequence"/>
</dbReference>
<dbReference type="SUPFAM" id="SSF51230">
    <property type="entry name" value="Single hybrid motif"/>
    <property type="match status" value="2"/>
</dbReference>
<dbReference type="InterPro" id="IPR000089">
    <property type="entry name" value="Biotin_lipoyl"/>
</dbReference>
<keyword evidence="9" id="KW-0670">Pyruvate</keyword>
<dbReference type="GO" id="GO:0031405">
    <property type="term" value="F:lipoic acid binding"/>
    <property type="evidence" value="ECO:0007669"/>
    <property type="project" value="TreeGrafter"/>
</dbReference>
<evidence type="ECO:0000313" key="10">
    <source>
        <dbReference type="Proteomes" id="UP000051008"/>
    </source>
</evidence>
<proteinExistence type="inferred from homology"/>
<dbReference type="InterPro" id="IPR004167">
    <property type="entry name" value="PSBD"/>
</dbReference>
<comment type="similarity">
    <text evidence="2 6">Belongs to the 2-oxoacid dehydrogenase family.</text>
</comment>
<dbReference type="EMBL" id="AYYP01000057">
    <property type="protein sequence ID" value="KRM63750.1"/>
    <property type="molecule type" value="Genomic_DNA"/>
</dbReference>
<sequence>MSKYQFKLPDIGEGIAEGTIGEWHVKEGDKVEVDGDLVQIENDKSVEELPSPVAGTVTKILVAEGEVAEVGDPLIELEVAAGQGNVSDDTPAPATKSEAPVAGGADVYQFKLPDIGEGIAEGTVGEWHVKVGDTISADDDLVQIENDKSVEELPSPVAGTITKILVSEGEVAEVGDVLVELAVAAGQGNASASAVAKATPAAAPTGAKPAATVGQAQDHSLPVLAMPSVRAYAREQNVDLTKVNGSGNHGQVLRTDVDAFIANGGASPVEKVVPTTDLREEEVATSPAKVKATVQALDAQWPEHREKMDQIRKATAKSVSRSVAEIPHVHIFDEVVVDKLWAHRKKYKELAASRDVKLTFLAYIVKALAVVMKEYPVFNSSVDMDNNEIVYKDFVNVGIATDTPRGLFMPNIKNADRLSLFNIARAISENTAKAKDGKLTATDMHNGGMSITNIGSVGGGYFTPVINWPEVAILGIGRITQEPVVLDDKVQVARVMKLTLAFDHRVIDGATGQSAMNRLKELLADPELLLMEG</sequence>
<gene>
    <name evidence="9" type="ORF">FC14_GL000208</name>
</gene>
<evidence type="ECO:0000256" key="6">
    <source>
        <dbReference type="RuleBase" id="RU003423"/>
    </source>
</evidence>
<dbReference type="FunFam" id="3.30.559.10:FF:000007">
    <property type="entry name" value="Dihydrolipoamide acetyltransferase component of pyruvate dehydrogenase complex"/>
    <property type="match status" value="1"/>
</dbReference>